<reference evidence="2 3" key="1">
    <citation type="journal article" date="2014" name="Agronomy (Basel)">
        <title>A Draft Genome Sequence for Ensete ventricosum, the Drought-Tolerant Tree Against Hunger.</title>
        <authorList>
            <person name="Harrison J."/>
            <person name="Moore K.A."/>
            <person name="Paszkiewicz K."/>
            <person name="Jones T."/>
            <person name="Grant M."/>
            <person name="Ambacheew D."/>
            <person name="Muzemil S."/>
            <person name="Studholme D.J."/>
        </authorList>
    </citation>
    <scope>NUCLEOTIDE SEQUENCE [LARGE SCALE GENOMIC DNA]</scope>
</reference>
<organism evidence="2 3">
    <name type="scientific">Ensete ventricosum</name>
    <name type="common">Abyssinian banana</name>
    <name type="synonym">Musa ensete</name>
    <dbReference type="NCBI Taxonomy" id="4639"/>
    <lineage>
        <taxon>Eukaryota</taxon>
        <taxon>Viridiplantae</taxon>
        <taxon>Streptophyta</taxon>
        <taxon>Embryophyta</taxon>
        <taxon>Tracheophyta</taxon>
        <taxon>Spermatophyta</taxon>
        <taxon>Magnoliopsida</taxon>
        <taxon>Liliopsida</taxon>
        <taxon>Zingiberales</taxon>
        <taxon>Musaceae</taxon>
        <taxon>Ensete</taxon>
    </lineage>
</organism>
<sequence length="112" mass="12286">MPIYANSPAVVSVERRWSLVEWKKPSSPDRQLAHRISGREERPQLGSAANSYKKVGSGGVSDSRKLIRLSRGLGNELVGFKYPGADPSRGSRNELAGFTYPEADPTELGAWE</sequence>
<feature type="region of interest" description="Disordered" evidence="1">
    <location>
        <begin position="82"/>
        <end position="112"/>
    </location>
</feature>
<evidence type="ECO:0000256" key="1">
    <source>
        <dbReference type="SAM" id="MobiDB-lite"/>
    </source>
</evidence>
<dbReference type="AlphaFoldDB" id="A0A427AHS3"/>
<evidence type="ECO:0000313" key="2">
    <source>
        <dbReference type="EMBL" id="RRT75774.1"/>
    </source>
</evidence>
<name>A0A427AHS3_ENSVE</name>
<dbReference type="Proteomes" id="UP000287651">
    <property type="component" value="Unassembled WGS sequence"/>
</dbReference>
<protein>
    <submittedName>
        <fullName evidence="2">Uncharacterized protein</fullName>
    </submittedName>
</protein>
<proteinExistence type="predicted"/>
<dbReference type="EMBL" id="AMZH03002382">
    <property type="protein sequence ID" value="RRT75774.1"/>
    <property type="molecule type" value="Genomic_DNA"/>
</dbReference>
<gene>
    <name evidence="2" type="ORF">B296_00010215</name>
</gene>
<evidence type="ECO:0000313" key="3">
    <source>
        <dbReference type="Proteomes" id="UP000287651"/>
    </source>
</evidence>
<comment type="caution">
    <text evidence="2">The sequence shown here is derived from an EMBL/GenBank/DDBJ whole genome shotgun (WGS) entry which is preliminary data.</text>
</comment>
<feature type="region of interest" description="Disordered" evidence="1">
    <location>
        <begin position="26"/>
        <end position="61"/>
    </location>
</feature>
<accession>A0A427AHS3</accession>